<evidence type="ECO:0000313" key="2">
    <source>
        <dbReference type="EMBL" id="NEE22525.1"/>
    </source>
</evidence>
<gene>
    <name evidence="2" type="ORF">G3M58_90695</name>
</gene>
<keyword evidence="1" id="KW-0732">Signal</keyword>
<accession>A0A6G3XXG2</accession>
<dbReference type="EMBL" id="JAAGMN010009802">
    <property type="protein sequence ID" value="NEE22525.1"/>
    <property type="molecule type" value="Genomic_DNA"/>
</dbReference>
<name>A0A6G3XXG2_9ACTN</name>
<feature type="signal peptide" evidence="1">
    <location>
        <begin position="1"/>
        <end position="27"/>
    </location>
</feature>
<evidence type="ECO:0000256" key="1">
    <source>
        <dbReference type="SAM" id="SignalP"/>
    </source>
</evidence>
<organism evidence="2">
    <name type="scientific">Streptomyces sp. SID7499</name>
    <dbReference type="NCBI Taxonomy" id="2706086"/>
    <lineage>
        <taxon>Bacteria</taxon>
        <taxon>Bacillati</taxon>
        <taxon>Actinomycetota</taxon>
        <taxon>Actinomycetes</taxon>
        <taxon>Kitasatosporales</taxon>
        <taxon>Streptomycetaceae</taxon>
        <taxon>Streptomyces</taxon>
    </lineage>
</organism>
<reference evidence="2" key="1">
    <citation type="submission" date="2020-01" db="EMBL/GenBank/DDBJ databases">
        <title>Insect and environment-associated Actinomycetes.</title>
        <authorList>
            <person name="Currrie C."/>
            <person name="Chevrette M."/>
            <person name="Carlson C."/>
            <person name="Stubbendieck R."/>
            <person name="Wendt-Pienkowski E."/>
        </authorList>
    </citation>
    <scope>NUCLEOTIDE SEQUENCE</scope>
    <source>
        <strain evidence="2">SID7499</strain>
    </source>
</reference>
<feature type="chain" id="PRO_5026245602" evidence="1">
    <location>
        <begin position="28"/>
        <end position="111"/>
    </location>
</feature>
<protein>
    <submittedName>
        <fullName evidence="2">Uncharacterized protein</fullName>
    </submittedName>
</protein>
<comment type="caution">
    <text evidence="2">The sequence shown here is derived from an EMBL/GenBank/DDBJ whole genome shotgun (WGS) entry which is preliminary data.</text>
</comment>
<proteinExistence type="predicted"/>
<sequence>MRKLKVLGSLVGAALAVGALATAPASAAAGDGGISVKKVKRGSVTCFNYSWGDDGIASYTVYYHNTCAGSHGLYVTTNAGLSHECIWVAGGKKGSHVFYTPPIKFAHKKSC</sequence>
<dbReference type="AlphaFoldDB" id="A0A6G3XXG2"/>